<accession>A0A2T3NDF3</accession>
<protein>
    <submittedName>
        <fullName evidence="1">Uncharacterized protein</fullName>
    </submittedName>
</protein>
<keyword evidence="2" id="KW-1185">Reference proteome</keyword>
<comment type="caution">
    <text evidence="1">The sequence shown here is derived from an EMBL/GenBank/DDBJ whole genome shotgun (WGS) entry which is preliminary data.</text>
</comment>
<organism evidence="1 2">
    <name type="scientific">Photobacterium sanctipauli</name>
    <dbReference type="NCBI Taxonomy" id="1342794"/>
    <lineage>
        <taxon>Bacteria</taxon>
        <taxon>Pseudomonadati</taxon>
        <taxon>Pseudomonadota</taxon>
        <taxon>Gammaproteobacteria</taxon>
        <taxon>Vibrionales</taxon>
        <taxon>Vibrionaceae</taxon>
        <taxon>Photobacterium</taxon>
    </lineage>
</organism>
<dbReference type="OrthoDB" id="6263428at2"/>
<evidence type="ECO:0000313" key="2">
    <source>
        <dbReference type="Proteomes" id="UP000241771"/>
    </source>
</evidence>
<proteinExistence type="predicted"/>
<gene>
    <name evidence="1" type="ORF">C9I98_23555</name>
</gene>
<evidence type="ECO:0000313" key="1">
    <source>
        <dbReference type="EMBL" id="PSW12169.1"/>
    </source>
</evidence>
<sequence length="259" mass="28059">MTNQLKRVNCSLFLDPVNSPADRYAVGIMQRWVEERKELVSNPSAGTALHRNLHMHKDIYLSGLFLHLLSPALTSQLAEVLSESNVNTAMLAQKLKQCGLVLPSEAAAEPVQPAPLELSPQILELTSDLKSELAAVKQEVQHGVGQMMSQVELQAQAERQAQADAQAQAQQPAALDPALLQETLASLKADIAAELKQQSQAAEIAELKAMISAQSQLIRSLQHNQSQAANTAPAKDKAPEVNLSEQIASVQKIKKKGLF</sequence>
<dbReference type="RefSeq" id="WP_036825978.1">
    <property type="nucleotide sequence ID" value="NZ_JGVO01000696.1"/>
</dbReference>
<dbReference type="Proteomes" id="UP000241771">
    <property type="component" value="Unassembled WGS sequence"/>
</dbReference>
<dbReference type="AlphaFoldDB" id="A0A2T3NDF3"/>
<dbReference type="EMBL" id="PYMA01000022">
    <property type="protein sequence ID" value="PSW12169.1"/>
    <property type="molecule type" value="Genomic_DNA"/>
</dbReference>
<reference evidence="1 2" key="1">
    <citation type="submission" date="2018-01" db="EMBL/GenBank/DDBJ databases">
        <title>Whole genome sequencing of Histamine producing bacteria.</title>
        <authorList>
            <person name="Butler K."/>
        </authorList>
    </citation>
    <scope>NUCLEOTIDE SEQUENCE [LARGE SCALE GENOMIC DNA]</scope>
    <source>
        <strain evidence="1 2">DSM 100436</strain>
    </source>
</reference>
<name>A0A2T3NDF3_9GAMM</name>